<proteinExistence type="predicted"/>
<comment type="caution">
    <text evidence="1">The sequence shown here is derived from an EMBL/GenBank/DDBJ whole genome shotgun (WGS) entry which is preliminary data.</text>
</comment>
<dbReference type="OrthoDB" id="9813965at2"/>
<dbReference type="RefSeq" id="WP_135208429.1">
    <property type="nucleotide sequence ID" value="NZ_SPVF01000220.1"/>
</dbReference>
<evidence type="ECO:0000313" key="1">
    <source>
        <dbReference type="EMBL" id="TFW16039.1"/>
    </source>
</evidence>
<protein>
    <submittedName>
        <fullName evidence="1">Copper chaperone</fullName>
    </submittedName>
</protein>
<dbReference type="EMBL" id="SPVF01000220">
    <property type="protein sequence ID" value="TFW16039.1"/>
    <property type="molecule type" value="Genomic_DNA"/>
</dbReference>
<reference evidence="1 2" key="1">
    <citation type="submission" date="2019-03" db="EMBL/GenBank/DDBJ databases">
        <title>Draft Genome Sequence of Massilia arenosa sp. nov., a Novel Massilia Species Isolated from a Sandy-loam Maize Soil.</title>
        <authorList>
            <person name="Raths R."/>
            <person name="Peta V."/>
            <person name="Bucking H."/>
        </authorList>
    </citation>
    <scope>NUCLEOTIDE SEQUENCE [LARGE SCALE GENOMIC DNA]</scope>
    <source>
        <strain evidence="1 2">MC02</strain>
    </source>
</reference>
<gene>
    <name evidence="1" type="ORF">E4L96_17130</name>
</gene>
<accession>A0A4Y9S904</accession>
<dbReference type="Gene3D" id="3.30.70.100">
    <property type="match status" value="1"/>
</dbReference>
<dbReference type="Proteomes" id="UP000298438">
    <property type="component" value="Unassembled WGS sequence"/>
</dbReference>
<keyword evidence="2" id="KW-1185">Reference proteome</keyword>
<dbReference type="GO" id="GO:0046872">
    <property type="term" value="F:metal ion binding"/>
    <property type="evidence" value="ECO:0007669"/>
    <property type="project" value="InterPro"/>
</dbReference>
<dbReference type="InterPro" id="IPR036163">
    <property type="entry name" value="HMA_dom_sf"/>
</dbReference>
<sequence>MAELSIQGLRCMFCATRVKAAIRKFDPRISAHVDWKAGRVTVPDSADLSVVQHALDYLDELTQAALREPVSTTAP</sequence>
<organism evidence="1 2">
    <name type="scientific">Zemynaea arenosa</name>
    <dbReference type="NCBI Taxonomy" id="2561931"/>
    <lineage>
        <taxon>Bacteria</taxon>
        <taxon>Pseudomonadati</taxon>
        <taxon>Pseudomonadota</taxon>
        <taxon>Betaproteobacteria</taxon>
        <taxon>Burkholderiales</taxon>
        <taxon>Oxalobacteraceae</taxon>
        <taxon>Telluria group</taxon>
        <taxon>Zemynaea</taxon>
    </lineage>
</organism>
<evidence type="ECO:0000313" key="2">
    <source>
        <dbReference type="Proteomes" id="UP000298438"/>
    </source>
</evidence>
<dbReference type="AlphaFoldDB" id="A0A4Y9S904"/>
<dbReference type="SUPFAM" id="SSF55008">
    <property type="entry name" value="HMA, heavy metal-associated domain"/>
    <property type="match status" value="1"/>
</dbReference>
<name>A0A4Y9S904_9BURK</name>